<organism evidence="1 2">
    <name type="scientific">Apiospora aurea</name>
    <dbReference type="NCBI Taxonomy" id="335848"/>
    <lineage>
        <taxon>Eukaryota</taxon>
        <taxon>Fungi</taxon>
        <taxon>Dikarya</taxon>
        <taxon>Ascomycota</taxon>
        <taxon>Pezizomycotina</taxon>
        <taxon>Sordariomycetes</taxon>
        <taxon>Xylariomycetidae</taxon>
        <taxon>Amphisphaeriales</taxon>
        <taxon>Apiosporaceae</taxon>
        <taxon>Apiospora</taxon>
    </lineage>
</organism>
<reference evidence="1 2" key="1">
    <citation type="submission" date="2023-01" db="EMBL/GenBank/DDBJ databases">
        <title>Analysis of 21 Apiospora genomes using comparative genomics revels a genus with tremendous synthesis potential of carbohydrate active enzymes and secondary metabolites.</title>
        <authorList>
            <person name="Sorensen T."/>
        </authorList>
    </citation>
    <scope>NUCLEOTIDE SEQUENCE [LARGE SCALE GENOMIC DNA]</scope>
    <source>
        <strain evidence="1 2">CBS 24483</strain>
    </source>
</reference>
<dbReference type="RefSeq" id="XP_066697984.1">
    <property type="nucleotide sequence ID" value="XM_066845586.1"/>
</dbReference>
<dbReference type="GeneID" id="92078648"/>
<dbReference type="Proteomes" id="UP001391051">
    <property type="component" value="Unassembled WGS sequence"/>
</dbReference>
<name>A0ABR1Q7P9_9PEZI</name>
<protein>
    <recommendedName>
        <fullName evidence="3">VWFA domain-containing protein</fullName>
    </recommendedName>
</protein>
<accession>A0ABR1Q7P9</accession>
<proteinExistence type="predicted"/>
<evidence type="ECO:0000313" key="1">
    <source>
        <dbReference type="EMBL" id="KAK7948478.1"/>
    </source>
</evidence>
<evidence type="ECO:0000313" key="2">
    <source>
        <dbReference type="Proteomes" id="UP001391051"/>
    </source>
</evidence>
<gene>
    <name evidence="1" type="ORF">PG986_009364</name>
</gene>
<sequence length="144" mass="16215">MIGSLDKDGLDIEFTIGKSHNASNAPVRKLLQKFAKVQEEALQPRDPSRTGTDMATILGQIFSEYLRDTSKAMTLILLTDGLWQGTDSDEDVETSIVEFLRNATIERKSTNLRWFSIEFVSFGQAGIKKLERLDDELGGKYDIR</sequence>
<keyword evidence="2" id="KW-1185">Reference proteome</keyword>
<comment type="caution">
    <text evidence="1">The sequence shown here is derived from an EMBL/GenBank/DDBJ whole genome shotgun (WGS) entry which is preliminary data.</text>
</comment>
<evidence type="ECO:0008006" key="3">
    <source>
        <dbReference type="Google" id="ProtNLM"/>
    </source>
</evidence>
<dbReference type="EMBL" id="JAQQWE010000006">
    <property type="protein sequence ID" value="KAK7948478.1"/>
    <property type="molecule type" value="Genomic_DNA"/>
</dbReference>